<keyword evidence="8 10" id="KW-0503">Monooxygenase</keyword>
<evidence type="ECO:0000256" key="6">
    <source>
        <dbReference type="ARBA" id="ARBA00023002"/>
    </source>
</evidence>
<dbReference type="InterPro" id="IPR050364">
    <property type="entry name" value="Cytochrome_P450_fung"/>
</dbReference>
<dbReference type="OrthoDB" id="2789670at2759"/>
<keyword evidence="5 9" id="KW-0479">Metal-binding</keyword>
<comment type="cofactor">
    <cofactor evidence="1 9">
        <name>heme</name>
        <dbReference type="ChEBI" id="CHEBI:30413"/>
    </cofactor>
</comment>
<dbReference type="GO" id="GO:0005506">
    <property type="term" value="F:iron ion binding"/>
    <property type="evidence" value="ECO:0007669"/>
    <property type="project" value="InterPro"/>
</dbReference>
<organism evidence="11 12">
    <name type="scientific">Tetrapyrgos nigripes</name>
    <dbReference type="NCBI Taxonomy" id="182062"/>
    <lineage>
        <taxon>Eukaryota</taxon>
        <taxon>Fungi</taxon>
        <taxon>Dikarya</taxon>
        <taxon>Basidiomycota</taxon>
        <taxon>Agaricomycotina</taxon>
        <taxon>Agaricomycetes</taxon>
        <taxon>Agaricomycetidae</taxon>
        <taxon>Agaricales</taxon>
        <taxon>Marasmiineae</taxon>
        <taxon>Marasmiaceae</taxon>
        <taxon>Tetrapyrgos</taxon>
    </lineage>
</organism>
<name>A0A8H5LZM6_9AGAR</name>
<dbReference type="Proteomes" id="UP000559256">
    <property type="component" value="Unassembled WGS sequence"/>
</dbReference>
<protein>
    <recommendedName>
        <fullName evidence="13">Cytochrome P450</fullName>
    </recommendedName>
</protein>
<dbReference type="Pfam" id="PF00067">
    <property type="entry name" value="p450"/>
    <property type="match status" value="2"/>
</dbReference>
<dbReference type="InterPro" id="IPR002401">
    <property type="entry name" value="Cyt_P450_E_grp-I"/>
</dbReference>
<accession>A0A8H5LZM6</accession>
<keyword evidence="4 9" id="KW-0349">Heme</keyword>
<evidence type="ECO:0000256" key="8">
    <source>
        <dbReference type="ARBA" id="ARBA00023033"/>
    </source>
</evidence>
<evidence type="ECO:0000256" key="2">
    <source>
        <dbReference type="ARBA" id="ARBA00005179"/>
    </source>
</evidence>
<dbReference type="EMBL" id="JAACJM010000001">
    <property type="protein sequence ID" value="KAF5375246.1"/>
    <property type="molecule type" value="Genomic_DNA"/>
</dbReference>
<dbReference type="GO" id="GO:0020037">
    <property type="term" value="F:heme binding"/>
    <property type="evidence" value="ECO:0007669"/>
    <property type="project" value="InterPro"/>
</dbReference>
<keyword evidence="12" id="KW-1185">Reference proteome</keyword>
<keyword evidence="7 9" id="KW-0408">Iron</keyword>
<evidence type="ECO:0000313" key="12">
    <source>
        <dbReference type="Proteomes" id="UP000559256"/>
    </source>
</evidence>
<evidence type="ECO:0000256" key="7">
    <source>
        <dbReference type="ARBA" id="ARBA00023004"/>
    </source>
</evidence>
<dbReference type="PANTHER" id="PTHR46300">
    <property type="entry name" value="P450, PUTATIVE (EUROFUNG)-RELATED-RELATED"/>
    <property type="match status" value="1"/>
</dbReference>
<evidence type="ECO:0000256" key="4">
    <source>
        <dbReference type="ARBA" id="ARBA00022617"/>
    </source>
</evidence>
<evidence type="ECO:0008006" key="13">
    <source>
        <dbReference type="Google" id="ProtNLM"/>
    </source>
</evidence>
<dbReference type="PRINTS" id="PR00463">
    <property type="entry name" value="EP450I"/>
</dbReference>
<evidence type="ECO:0000313" key="11">
    <source>
        <dbReference type="EMBL" id="KAF5375246.1"/>
    </source>
</evidence>
<dbReference type="PROSITE" id="PS00086">
    <property type="entry name" value="CYTOCHROME_P450"/>
    <property type="match status" value="1"/>
</dbReference>
<dbReference type="SUPFAM" id="SSF48264">
    <property type="entry name" value="Cytochrome P450"/>
    <property type="match status" value="1"/>
</dbReference>
<comment type="caution">
    <text evidence="11">The sequence shown here is derived from an EMBL/GenBank/DDBJ whole genome shotgun (WGS) entry which is preliminary data.</text>
</comment>
<comment type="similarity">
    <text evidence="3 10">Belongs to the cytochrome P450 family.</text>
</comment>
<dbReference type="InterPro" id="IPR001128">
    <property type="entry name" value="Cyt_P450"/>
</dbReference>
<dbReference type="PANTHER" id="PTHR46300:SF7">
    <property type="entry name" value="P450, PUTATIVE (EUROFUNG)-RELATED"/>
    <property type="match status" value="1"/>
</dbReference>
<evidence type="ECO:0000256" key="1">
    <source>
        <dbReference type="ARBA" id="ARBA00001971"/>
    </source>
</evidence>
<evidence type="ECO:0000256" key="5">
    <source>
        <dbReference type="ARBA" id="ARBA00022723"/>
    </source>
</evidence>
<gene>
    <name evidence="11" type="ORF">D9758_000183</name>
</gene>
<evidence type="ECO:0000256" key="10">
    <source>
        <dbReference type="RuleBase" id="RU000461"/>
    </source>
</evidence>
<comment type="pathway">
    <text evidence="2">Secondary metabolite biosynthesis.</text>
</comment>
<evidence type="ECO:0000256" key="9">
    <source>
        <dbReference type="PIRSR" id="PIRSR602401-1"/>
    </source>
</evidence>
<sequence length="426" mass="47801">MVTELMGWDWLFSLMQYGPVWKQHRNLFFKHFPVNTTAFHPVQIKESHILLRSLFLKPKDFLSDTRRSAAAIILQITYGIQIDEKVDEDGDNYVSLADKAMFSFGRAGLFGSFMVVRIAMLSALNFEIYILLSLKGLPANTETYAPLDAGGLIQKIGPSKMRNGVASPCIVASELEDIISGRAPQENERILKNVAATSYAGGADTTVSVLVSLYLVMTLYPEIQNKAQRQLDQVLEGRLPVFEDRPQLPFIDCICYELLRWNPVTPLGLNHYAMNDDENYLDPKCLGNTPRSVSHFSCVFAESLSSERYDHHRDVYPDPFTFSPERFENVEKNIAQGINEIPGAVFGFGRRICPGRWMAFDSIWIAVASILSVYRISKAVDENGKVIEPEVGYTSSLLSHPKPFQCSITPRSAEAAKLVLQTADQD</sequence>
<proteinExistence type="inferred from homology"/>
<keyword evidence="6 10" id="KW-0560">Oxidoreductase</keyword>
<evidence type="ECO:0000256" key="3">
    <source>
        <dbReference type="ARBA" id="ARBA00010617"/>
    </source>
</evidence>
<feature type="binding site" description="axial binding residue" evidence="9">
    <location>
        <position position="353"/>
    </location>
    <ligand>
        <name>heme</name>
        <dbReference type="ChEBI" id="CHEBI:30413"/>
    </ligand>
    <ligandPart>
        <name>Fe</name>
        <dbReference type="ChEBI" id="CHEBI:18248"/>
    </ligandPart>
</feature>
<dbReference type="GO" id="GO:0016705">
    <property type="term" value="F:oxidoreductase activity, acting on paired donors, with incorporation or reduction of molecular oxygen"/>
    <property type="evidence" value="ECO:0007669"/>
    <property type="project" value="InterPro"/>
</dbReference>
<dbReference type="Gene3D" id="1.10.630.10">
    <property type="entry name" value="Cytochrome P450"/>
    <property type="match status" value="1"/>
</dbReference>
<dbReference type="InterPro" id="IPR017972">
    <property type="entry name" value="Cyt_P450_CS"/>
</dbReference>
<reference evidence="11 12" key="1">
    <citation type="journal article" date="2020" name="ISME J.">
        <title>Uncovering the hidden diversity of litter-decomposition mechanisms in mushroom-forming fungi.</title>
        <authorList>
            <person name="Floudas D."/>
            <person name="Bentzer J."/>
            <person name="Ahren D."/>
            <person name="Johansson T."/>
            <person name="Persson P."/>
            <person name="Tunlid A."/>
        </authorList>
    </citation>
    <scope>NUCLEOTIDE SEQUENCE [LARGE SCALE GENOMIC DNA]</scope>
    <source>
        <strain evidence="11 12">CBS 291.85</strain>
    </source>
</reference>
<dbReference type="AlphaFoldDB" id="A0A8H5LZM6"/>
<dbReference type="GO" id="GO:0004497">
    <property type="term" value="F:monooxygenase activity"/>
    <property type="evidence" value="ECO:0007669"/>
    <property type="project" value="UniProtKB-KW"/>
</dbReference>
<dbReference type="InterPro" id="IPR036396">
    <property type="entry name" value="Cyt_P450_sf"/>
</dbReference>